<comment type="caution">
    <text evidence="1">The sequence shown here is derived from an EMBL/GenBank/DDBJ whole genome shotgun (WGS) entry which is preliminary data.</text>
</comment>
<gene>
    <name evidence="1" type="ORF">R1flu_010315</name>
</gene>
<dbReference type="AlphaFoldDB" id="A0ABD1Z4Q9"/>
<evidence type="ECO:0000313" key="1">
    <source>
        <dbReference type="EMBL" id="KAL2642728.1"/>
    </source>
</evidence>
<proteinExistence type="predicted"/>
<protein>
    <submittedName>
        <fullName evidence="1">Uncharacterized protein</fullName>
    </submittedName>
</protein>
<dbReference type="Proteomes" id="UP001605036">
    <property type="component" value="Unassembled WGS sequence"/>
</dbReference>
<accession>A0ABD1Z4Q9</accession>
<keyword evidence="2" id="KW-1185">Reference proteome</keyword>
<reference evidence="1 2" key="1">
    <citation type="submission" date="2024-09" db="EMBL/GenBank/DDBJ databases">
        <title>Chromosome-scale assembly of Riccia fluitans.</title>
        <authorList>
            <person name="Paukszto L."/>
            <person name="Sawicki J."/>
            <person name="Karawczyk K."/>
            <person name="Piernik-Szablinska J."/>
            <person name="Szczecinska M."/>
            <person name="Mazdziarz M."/>
        </authorList>
    </citation>
    <scope>NUCLEOTIDE SEQUENCE [LARGE SCALE GENOMIC DNA]</scope>
    <source>
        <strain evidence="1">Rf_01</strain>
        <tissue evidence="1">Aerial parts of the thallus</tissue>
    </source>
</reference>
<dbReference type="EMBL" id="JBHFFA010000002">
    <property type="protein sequence ID" value="KAL2642728.1"/>
    <property type="molecule type" value="Genomic_DNA"/>
</dbReference>
<sequence length="177" mass="20375">MARRVLWGRTHEGKYKRGLIPWMALKRGKRFGGLGFKDVWRQGLALFSKHLGEFMANNSSAQWHTLLNAFIDGQRAKRNGNIIRGGYLTQELLLLRRPTHPGKSYMAKTLISAWNLTTKDLMWSPVKALIPDHLTLRDLVFLTMQMDKLTNQYLKVIMAELRAKGITTVRQLWQGKG</sequence>
<name>A0ABD1Z4Q9_9MARC</name>
<evidence type="ECO:0000313" key="2">
    <source>
        <dbReference type="Proteomes" id="UP001605036"/>
    </source>
</evidence>
<organism evidence="1 2">
    <name type="scientific">Riccia fluitans</name>
    <dbReference type="NCBI Taxonomy" id="41844"/>
    <lineage>
        <taxon>Eukaryota</taxon>
        <taxon>Viridiplantae</taxon>
        <taxon>Streptophyta</taxon>
        <taxon>Embryophyta</taxon>
        <taxon>Marchantiophyta</taxon>
        <taxon>Marchantiopsida</taxon>
        <taxon>Marchantiidae</taxon>
        <taxon>Marchantiales</taxon>
        <taxon>Ricciaceae</taxon>
        <taxon>Riccia</taxon>
    </lineage>
</organism>